<dbReference type="SMART" id="SM00387">
    <property type="entry name" value="HATPase_c"/>
    <property type="match status" value="1"/>
</dbReference>
<accession>A0A2N1PR99</accession>
<evidence type="ECO:0000256" key="2">
    <source>
        <dbReference type="ARBA" id="ARBA00012438"/>
    </source>
</evidence>
<keyword evidence="3" id="KW-0597">Phosphoprotein</keyword>
<dbReference type="Gene3D" id="3.30.565.10">
    <property type="entry name" value="Histidine kinase-like ATPase, C-terminal domain"/>
    <property type="match status" value="2"/>
</dbReference>
<dbReference type="Pfam" id="PF02518">
    <property type="entry name" value="HATPase_c"/>
    <property type="match status" value="1"/>
</dbReference>
<dbReference type="SUPFAM" id="SSF55874">
    <property type="entry name" value="ATPase domain of HSP90 chaperone/DNA topoisomerase II/histidine kinase"/>
    <property type="match status" value="2"/>
</dbReference>
<name>A0A2N1PR99_9BACT</name>
<protein>
    <recommendedName>
        <fullName evidence="2">histidine kinase</fullName>
        <ecNumber evidence="2">2.7.13.3</ecNumber>
    </recommendedName>
</protein>
<dbReference type="GO" id="GO:0000155">
    <property type="term" value="F:phosphorelay sensor kinase activity"/>
    <property type="evidence" value="ECO:0007669"/>
    <property type="project" value="TreeGrafter"/>
</dbReference>
<dbReference type="EMBL" id="PGXC01000004">
    <property type="protein sequence ID" value="PKK90868.1"/>
    <property type="molecule type" value="Genomic_DNA"/>
</dbReference>
<dbReference type="CDD" id="cd00075">
    <property type="entry name" value="HATPase"/>
    <property type="match status" value="1"/>
</dbReference>
<dbReference type="InterPro" id="IPR004358">
    <property type="entry name" value="Sig_transdc_His_kin-like_C"/>
</dbReference>
<dbReference type="InterPro" id="IPR036890">
    <property type="entry name" value="HATPase_C_sf"/>
</dbReference>
<dbReference type="EC" id="2.7.13.3" evidence="2"/>
<dbReference type="PRINTS" id="PR00344">
    <property type="entry name" value="BCTRLSENSOR"/>
</dbReference>
<feature type="domain" description="Histidine kinase" evidence="4">
    <location>
        <begin position="129"/>
        <end position="304"/>
    </location>
</feature>
<dbReference type="AlphaFoldDB" id="A0A2N1PR99"/>
<evidence type="ECO:0000256" key="1">
    <source>
        <dbReference type="ARBA" id="ARBA00000085"/>
    </source>
</evidence>
<dbReference type="PANTHER" id="PTHR43547:SF2">
    <property type="entry name" value="HYBRID SIGNAL TRANSDUCTION HISTIDINE KINASE C"/>
    <property type="match status" value="1"/>
</dbReference>
<dbReference type="Proteomes" id="UP000233256">
    <property type="component" value="Unassembled WGS sequence"/>
</dbReference>
<dbReference type="InterPro" id="IPR003594">
    <property type="entry name" value="HATPase_dom"/>
</dbReference>
<evidence type="ECO:0000313" key="6">
    <source>
        <dbReference type="Proteomes" id="UP000233256"/>
    </source>
</evidence>
<dbReference type="PANTHER" id="PTHR43547">
    <property type="entry name" value="TWO-COMPONENT HISTIDINE KINASE"/>
    <property type="match status" value="1"/>
</dbReference>
<dbReference type="InterPro" id="IPR005467">
    <property type="entry name" value="His_kinase_dom"/>
</dbReference>
<reference evidence="5 6" key="1">
    <citation type="journal article" date="2017" name="ISME J.">
        <title>Potential for microbial H2 and metal transformations associated with novel bacteria and archaea in deep terrestrial subsurface sediments.</title>
        <authorList>
            <person name="Hernsdorf A.W."/>
            <person name="Amano Y."/>
            <person name="Miyakawa K."/>
            <person name="Ise K."/>
            <person name="Suzuki Y."/>
            <person name="Anantharaman K."/>
            <person name="Probst A."/>
            <person name="Burstein D."/>
            <person name="Thomas B.C."/>
            <person name="Banfield J.F."/>
        </authorList>
    </citation>
    <scope>NUCLEOTIDE SEQUENCE [LARGE SCALE GENOMIC DNA]</scope>
    <source>
        <strain evidence="5">HGW-Wallbacteria-1</strain>
    </source>
</reference>
<evidence type="ECO:0000259" key="4">
    <source>
        <dbReference type="PROSITE" id="PS50109"/>
    </source>
</evidence>
<gene>
    <name evidence="5" type="ORF">CVV64_08290</name>
</gene>
<organism evidence="5 6">
    <name type="scientific">Candidatus Wallbacteria bacterium HGW-Wallbacteria-1</name>
    <dbReference type="NCBI Taxonomy" id="2013854"/>
    <lineage>
        <taxon>Bacteria</taxon>
        <taxon>Candidatus Walliibacteriota</taxon>
    </lineage>
</organism>
<dbReference type="PROSITE" id="PS50109">
    <property type="entry name" value="HIS_KIN"/>
    <property type="match status" value="1"/>
</dbReference>
<sequence>MQIFPDGVIFRERDNLVLNPAVQNLFDEVELLKSTPFITVLDELKDGNGGEVIVMKPSTRFLRLEKRNVDHRDYIYVINNTEKRRREVLVAVFMRIIFDKLKNSFEDLNKFQVSEERNSDFRYELALAENLVDQLFYFSAQNTGPLRLVTSKTDLSALALEIENLINSFGLADAESLSVSVEDNIPRIRLDRCKMRDVLITLICNALAYSEDQGKVFLTFRYDELGFHISVRDQGRGIPAESMEKIFNKYYHVDRMINSGHDANRLSIGLPYVRYIVEAHGGTVTISNPPHRGTSFDITLPATLIADESLRENSTEDSDILQKISEKVLDLEFPAREGYLRKVDSKIEAFLSNVLESEEIRCSVSLVIAESLSNAIMHGPKGSTDTVRLIICIESGGIIFAVRDCGGKFFYPSFFEKLARDRGMKAGGRGIFFIKHFMEEIAYIINDNVSTWVLMYKAL</sequence>
<evidence type="ECO:0000313" key="5">
    <source>
        <dbReference type="EMBL" id="PKK90868.1"/>
    </source>
</evidence>
<dbReference type="CDD" id="cd16936">
    <property type="entry name" value="HATPase_RsbW-like"/>
    <property type="match status" value="1"/>
</dbReference>
<comment type="catalytic activity">
    <reaction evidence="1">
        <text>ATP + protein L-histidine = ADP + protein N-phospho-L-histidine.</text>
        <dbReference type="EC" id="2.7.13.3"/>
    </reaction>
</comment>
<evidence type="ECO:0000256" key="3">
    <source>
        <dbReference type="ARBA" id="ARBA00022553"/>
    </source>
</evidence>
<proteinExistence type="predicted"/>
<dbReference type="Pfam" id="PF13581">
    <property type="entry name" value="HATPase_c_2"/>
    <property type="match status" value="1"/>
</dbReference>
<comment type="caution">
    <text evidence="5">The sequence shown here is derived from an EMBL/GenBank/DDBJ whole genome shotgun (WGS) entry which is preliminary data.</text>
</comment>